<name>A0A1R3V5K3_9HYPH</name>
<reference evidence="3" key="1">
    <citation type="submission" date="2017-01" db="EMBL/GenBank/DDBJ databases">
        <authorList>
            <person name="Brunel B."/>
        </authorList>
    </citation>
    <scope>NUCLEOTIDE SEQUENCE [LARGE SCALE GENOMIC DNA]</scope>
</reference>
<keyword evidence="3" id="KW-1185">Reference proteome</keyword>
<feature type="transmembrane region" description="Helical" evidence="1">
    <location>
        <begin position="92"/>
        <end position="112"/>
    </location>
</feature>
<keyword evidence="1" id="KW-0472">Membrane</keyword>
<proteinExistence type="predicted"/>
<dbReference type="EMBL" id="FTPD01000013">
    <property type="protein sequence ID" value="SIT55151.1"/>
    <property type="molecule type" value="Genomic_DNA"/>
</dbReference>
<dbReference type="STRING" id="1631249.BQ8794_200154"/>
<evidence type="ECO:0000313" key="2">
    <source>
        <dbReference type="EMBL" id="SIT55151.1"/>
    </source>
</evidence>
<dbReference type="Proteomes" id="UP000188388">
    <property type="component" value="Unassembled WGS sequence"/>
</dbReference>
<keyword evidence="1" id="KW-0812">Transmembrane</keyword>
<accession>A0A1R3V5K3</accession>
<gene>
    <name evidence="2" type="ORF">BQ8794_200154</name>
</gene>
<feature type="transmembrane region" description="Helical" evidence="1">
    <location>
        <begin position="28"/>
        <end position="52"/>
    </location>
</feature>
<dbReference type="AlphaFoldDB" id="A0A1R3V5K3"/>
<feature type="transmembrane region" description="Helical" evidence="1">
    <location>
        <begin position="64"/>
        <end position="86"/>
    </location>
</feature>
<evidence type="ECO:0000256" key="1">
    <source>
        <dbReference type="SAM" id="Phobius"/>
    </source>
</evidence>
<dbReference type="RefSeq" id="WP_244554921.1">
    <property type="nucleotide sequence ID" value="NZ_FTPD01000013.1"/>
</dbReference>
<protein>
    <submittedName>
        <fullName evidence="2">Uncharacterized protein</fullName>
    </submittedName>
</protein>
<organism evidence="2 3">
    <name type="scientific">Mesorhizobium prunaredense</name>
    <dbReference type="NCBI Taxonomy" id="1631249"/>
    <lineage>
        <taxon>Bacteria</taxon>
        <taxon>Pseudomonadati</taxon>
        <taxon>Pseudomonadota</taxon>
        <taxon>Alphaproteobacteria</taxon>
        <taxon>Hyphomicrobiales</taxon>
        <taxon>Phyllobacteriaceae</taxon>
        <taxon>Mesorhizobium</taxon>
    </lineage>
</organism>
<sequence length="173" mass="17327">MSQGFSGNPAAAAFGNLLPGPGFDADEAAVGAAFAAGLAAAGFAPAFADALIFADELVFADSLVFADTAAAFGLALAVGAFGLWLVGGLSGLAGFAAVLALAVAGAVVLGVFATRPSLDRSCCLRPPRRLRMTETSSVAAGTQEIQPVIYVLRLSAAVQVCPCGKLGRNRPRQ</sequence>
<evidence type="ECO:0000313" key="3">
    <source>
        <dbReference type="Proteomes" id="UP000188388"/>
    </source>
</evidence>
<keyword evidence="1" id="KW-1133">Transmembrane helix</keyword>